<dbReference type="Gene3D" id="2.180.10.10">
    <property type="entry name" value="RHS repeat-associated core"/>
    <property type="match status" value="1"/>
</dbReference>
<evidence type="ECO:0000313" key="3">
    <source>
        <dbReference type="Proteomes" id="UP001207294"/>
    </source>
</evidence>
<dbReference type="GeneID" id="93560598"/>
<keyword evidence="3" id="KW-1185">Reference proteome</keyword>
<feature type="transmembrane region" description="Helical" evidence="1">
    <location>
        <begin position="174"/>
        <end position="195"/>
    </location>
</feature>
<sequence>MPHEIVLCRYEYDPLDRLASRTSTADALTRTFYRADRLASEIQGAEQRSFSHREHQLLALQRMIGKKLATTLAATDQAGSVLHAADSGQYTTIAYAPYGHHAPPGHLPGFNGERPDPLTGHYLLGKGYRAYNPTLMRFNSPDSLSPFGEGGLNPYAYCLGDPINRHDPTGQVSWQFIVGITLSVAALVSATVTLFPSLPFMLSVKAAQAGFFSAGSISTMVTGGSAVAGATLGITRQIVAEVAPDSPVLEPLGWGALTLGVMASSTRVGTVIAARNPKNLVSLQRAVAQHGKPVLIRETATGSAEDLQRLPTLASRIRESTV</sequence>
<dbReference type="PANTHER" id="PTHR32305">
    <property type="match status" value="1"/>
</dbReference>
<dbReference type="RefSeq" id="WP_206401597.1">
    <property type="nucleotide sequence ID" value="NZ_JAFGZD010000004.1"/>
</dbReference>
<reference evidence="2 3" key="1">
    <citation type="submission" date="2022-10" db="EMBL/GenBank/DDBJ databases">
        <title>Characterization of Pseudomonas capsici strains from pepper and tomato in Georgia.</title>
        <authorList>
            <person name="Zhao M."/>
            <person name="Dutta B."/>
        </authorList>
    </citation>
    <scope>NUCLEOTIDE SEQUENCE [LARGE SCALE GENOMIC DNA]</scope>
    <source>
        <strain evidence="2 3">Pc20-5</strain>
    </source>
</reference>
<dbReference type="PANTHER" id="PTHR32305:SF15">
    <property type="entry name" value="PROTEIN RHSA-RELATED"/>
    <property type="match status" value="1"/>
</dbReference>
<keyword evidence="1" id="KW-0812">Transmembrane</keyword>
<keyword evidence="1" id="KW-0472">Membrane</keyword>
<gene>
    <name evidence="2" type="ORF">OH718_09630</name>
</gene>
<dbReference type="SUPFAM" id="SSF56399">
    <property type="entry name" value="ADP-ribosylation"/>
    <property type="match status" value="1"/>
</dbReference>
<comment type="caution">
    <text evidence="2">The sequence shown here is derived from an EMBL/GenBank/DDBJ whole genome shotgun (WGS) entry which is preliminary data.</text>
</comment>
<organism evidence="2 3">
    <name type="scientific">Pseudomonas capsici</name>
    <dbReference type="NCBI Taxonomy" id="2810614"/>
    <lineage>
        <taxon>Bacteria</taxon>
        <taxon>Pseudomonadati</taxon>
        <taxon>Pseudomonadota</taxon>
        <taxon>Gammaproteobacteria</taxon>
        <taxon>Pseudomonadales</taxon>
        <taxon>Pseudomonadaceae</taxon>
        <taxon>Pseudomonas</taxon>
    </lineage>
</organism>
<dbReference type="InterPro" id="IPR050708">
    <property type="entry name" value="T6SS_VgrG/RHS"/>
</dbReference>
<dbReference type="Proteomes" id="UP001207294">
    <property type="component" value="Unassembled WGS sequence"/>
</dbReference>
<dbReference type="InterPro" id="IPR022385">
    <property type="entry name" value="Rhs_assc_core"/>
</dbReference>
<dbReference type="EMBL" id="JAOXML010000005">
    <property type="protein sequence ID" value="MCV4376855.1"/>
    <property type="molecule type" value="Genomic_DNA"/>
</dbReference>
<keyword evidence="1" id="KW-1133">Transmembrane helix</keyword>
<protein>
    <submittedName>
        <fullName evidence="2">RHS repeat-associated core domain-containing protein</fullName>
    </submittedName>
</protein>
<name>A0ABT3BVI5_9PSED</name>
<dbReference type="NCBIfam" id="TIGR03696">
    <property type="entry name" value="Rhs_assc_core"/>
    <property type="match status" value="1"/>
</dbReference>
<accession>A0ABT3BVI5</accession>
<proteinExistence type="predicted"/>
<evidence type="ECO:0000313" key="2">
    <source>
        <dbReference type="EMBL" id="MCV4376855.1"/>
    </source>
</evidence>
<evidence type="ECO:0000256" key="1">
    <source>
        <dbReference type="SAM" id="Phobius"/>
    </source>
</evidence>